<evidence type="ECO:0000313" key="30">
    <source>
        <dbReference type="Proteomes" id="UP000594260"/>
    </source>
</evidence>
<evidence type="ECO:0000256" key="8">
    <source>
        <dbReference type="ARBA" id="ARBA00022801"/>
    </source>
</evidence>
<evidence type="ECO:0000313" key="29">
    <source>
        <dbReference type="EnsemblMetazoa" id="XP_022654720"/>
    </source>
</evidence>
<dbReference type="InParanoid" id="A0A7M7JN84"/>
<keyword evidence="11" id="KW-0539">Nucleus</keyword>
<dbReference type="GO" id="GO:0042262">
    <property type="term" value="P:DNA protection"/>
    <property type="evidence" value="ECO:0007669"/>
    <property type="project" value="InterPro"/>
</dbReference>
<proteinExistence type="inferred from homology"/>
<keyword evidence="10" id="KW-0694">RNA-binding</keyword>
<dbReference type="InterPro" id="IPR020084">
    <property type="entry name" value="NUDIX_hydrolase_CS"/>
</dbReference>
<feature type="domain" description="Nudix hydrolase" evidence="28">
    <location>
        <begin position="16"/>
        <end position="161"/>
    </location>
</feature>
<evidence type="ECO:0000256" key="20">
    <source>
        <dbReference type="ARBA" id="ARBA00030682"/>
    </source>
</evidence>
<evidence type="ECO:0000256" key="17">
    <source>
        <dbReference type="ARBA" id="ARBA00026218"/>
    </source>
</evidence>
<evidence type="ECO:0000256" key="9">
    <source>
        <dbReference type="ARBA" id="ARBA00022842"/>
    </source>
</evidence>
<evidence type="ECO:0000256" key="15">
    <source>
        <dbReference type="ARBA" id="ARBA00024596"/>
    </source>
</evidence>
<evidence type="ECO:0000256" key="18">
    <source>
        <dbReference type="ARBA" id="ARBA00029673"/>
    </source>
</evidence>
<evidence type="ECO:0000259" key="28">
    <source>
        <dbReference type="PROSITE" id="PS51462"/>
    </source>
</evidence>
<dbReference type="PRINTS" id="PR01403">
    <property type="entry name" value="8OXTPHPHTASE"/>
</dbReference>
<keyword evidence="6" id="KW-0963">Cytoplasm</keyword>
<dbReference type="GO" id="GO:0005634">
    <property type="term" value="C:nucleus"/>
    <property type="evidence" value="ECO:0007669"/>
    <property type="project" value="UniProtKB-SubCell"/>
</dbReference>
<comment type="subcellular location">
    <subcellularLocation>
        <location evidence="3">Cytoplasm</location>
    </subcellularLocation>
    <subcellularLocation>
        <location evidence="2">Nucleus</location>
    </subcellularLocation>
</comment>
<evidence type="ECO:0000256" key="10">
    <source>
        <dbReference type="ARBA" id="ARBA00022884"/>
    </source>
</evidence>
<dbReference type="GO" id="GO:0005737">
    <property type="term" value="C:cytoplasm"/>
    <property type="evidence" value="ECO:0007669"/>
    <property type="project" value="UniProtKB-SubCell"/>
</dbReference>
<evidence type="ECO:0000256" key="19">
    <source>
        <dbReference type="ARBA" id="ARBA00030634"/>
    </source>
</evidence>
<evidence type="ECO:0000256" key="1">
    <source>
        <dbReference type="ARBA" id="ARBA00001946"/>
    </source>
</evidence>
<comment type="subunit">
    <text evidence="5">Monomer.</text>
</comment>
<evidence type="ECO:0000256" key="5">
    <source>
        <dbReference type="ARBA" id="ARBA00011245"/>
    </source>
</evidence>
<comment type="catalytic activity">
    <reaction evidence="15">
        <text>2-oxo-ATP + H2O = 2-oxo-AMP + diphosphate + H(+)</text>
        <dbReference type="Rhea" id="RHEA:67392"/>
        <dbReference type="ChEBI" id="CHEBI:15377"/>
        <dbReference type="ChEBI" id="CHEBI:15378"/>
        <dbReference type="ChEBI" id="CHEBI:33019"/>
        <dbReference type="ChEBI" id="CHEBI:71395"/>
        <dbReference type="ChEBI" id="CHEBI:172878"/>
    </reaction>
    <physiologicalReaction direction="left-to-right" evidence="15">
        <dbReference type="Rhea" id="RHEA:67393"/>
    </physiologicalReaction>
</comment>
<dbReference type="GeneID" id="111247718"/>
<accession>A0A7M7JN84</accession>
<comment type="cofactor">
    <cofactor evidence="1">
        <name>Mg(2+)</name>
        <dbReference type="ChEBI" id="CHEBI:18420"/>
    </cofactor>
</comment>
<comment type="catalytic activity">
    <reaction evidence="12">
        <text>8-oxo-dATP + H2O = 8-oxo-dAMP + diphosphate + H(+)</text>
        <dbReference type="Rhea" id="RHEA:65396"/>
        <dbReference type="ChEBI" id="CHEBI:15377"/>
        <dbReference type="ChEBI" id="CHEBI:15378"/>
        <dbReference type="ChEBI" id="CHEBI:33019"/>
        <dbReference type="ChEBI" id="CHEBI:71361"/>
        <dbReference type="ChEBI" id="CHEBI:172871"/>
    </reaction>
    <physiologicalReaction direction="left-to-right" evidence="12">
        <dbReference type="Rhea" id="RHEA:65397"/>
    </physiologicalReaction>
</comment>
<evidence type="ECO:0000256" key="16">
    <source>
        <dbReference type="ARBA" id="ARBA00026103"/>
    </source>
</evidence>
<dbReference type="PANTHER" id="PTHR43758">
    <property type="entry name" value="7,8-DIHYDRO-8-OXOGUANINE TRIPHOSPHATASE"/>
    <property type="match status" value="1"/>
</dbReference>
<evidence type="ECO:0000256" key="21">
    <source>
        <dbReference type="ARBA" id="ARBA00031927"/>
    </source>
</evidence>
<dbReference type="InterPro" id="IPR003563">
    <property type="entry name" value="8ODP"/>
</dbReference>
<evidence type="ECO:0000256" key="3">
    <source>
        <dbReference type="ARBA" id="ARBA00004496"/>
    </source>
</evidence>
<dbReference type="InterPro" id="IPR020476">
    <property type="entry name" value="Nudix_hydrolase"/>
</dbReference>
<evidence type="ECO:0000256" key="13">
    <source>
        <dbReference type="ARBA" id="ARBA00024459"/>
    </source>
</evidence>
<evidence type="ECO:0000256" key="27">
    <source>
        <dbReference type="RuleBase" id="RU003476"/>
    </source>
</evidence>
<evidence type="ECO:0000256" key="12">
    <source>
        <dbReference type="ARBA" id="ARBA00024448"/>
    </source>
</evidence>
<comment type="similarity">
    <text evidence="4 27">Belongs to the Nudix hydrolase family.</text>
</comment>
<dbReference type="SUPFAM" id="SSF55811">
    <property type="entry name" value="Nudix"/>
    <property type="match status" value="1"/>
</dbReference>
<dbReference type="CDD" id="cd03427">
    <property type="entry name" value="NUDIX_MTH1_Nudt1"/>
    <property type="match status" value="1"/>
</dbReference>
<evidence type="ECO:0000256" key="7">
    <source>
        <dbReference type="ARBA" id="ARBA00022723"/>
    </source>
</evidence>
<dbReference type="GO" id="GO:0003723">
    <property type="term" value="F:RNA binding"/>
    <property type="evidence" value="ECO:0007669"/>
    <property type="project" value="UniProtKB-KW"/>
</dbReference>
<organism evidence="29 30">
    <name type="scientific">Varroa destructor</name>
    <name type="common">Honeybee mite</name>
    <dbReference type="NCBI Taxonomy" id="109461"/>
    <lineage>
        <taxon>Eukaryota</taxon>
        <taxon>Metazoa</taxon>
        <taxon>Ecdysozoa</taxon>
        <taxon>Arthropoda</taxon>
        <taxon>Chelicerata</taxon>
        <taxon>Arachnida</taxon>
        <taxon>Acari</taxon>
        <taxon>Parasitiformes</taxon>
        <taxon>Mesostigmata</taxon>
        <taxon>Gamasina</taxon>
        <taxon>Dermanyssoidea</taxon>
        <taxon>Varroidae</taxon>
        <taxon>Varroa</taxon>
    </lineage>
</organism>
<evidence type="ECO:0000256" key="14">
    <source>
        <dbReference type="ARBA" id="ARBA00024486"/>
    </source>
</evidence>
<keyword evidence="9" id="KW-0460">Magnesium</keyword>
<keyword evidence="30" id="KW-1185">Reference proteome</keyword>
<dbReference type="AlphaFoldDB" id="A0A7M7JN84"/>
<dbReference type="Proteomes" id="UP000594260">
    <property type="component" value="Unplaced"/>
</dbReference>
<evidence type="ECO:0000256" key="25">
    <source>
        <dbReference type="ARBA" id="ARBA00049032"/>
    </source>
</evidence>
<dbReference type="InterPro" id="IPR015797">
    <property type="entry name" value="NUDIX_hydrolase-like_dom_sf"/>
</dbReference>
<dbReference type="GO" id="GO:0008828">
    <property type="term" value="F:dATP diphosphatase activity"/>
    <property type="evidence" value="ECO:0007669"/>
    <property type="project" value="UniProtKB-EC"/>
</dbReference>
<evidence type="ECO:0000256" key="26">
    <source>
        <dbReference type="ARBA" id="ARBA00053094"/>
    </source>
</evidence>
<dbReference type="OMA" id="MIEATLC"/>
<dbReference type="RefSeq" id="XP_022654718.1">
    <property type="nucleotide sequence ID" value="XM_022798983.1"/>
</dbReference>
<keyword evidence="8 27" id="KW-0378">Hydrolase</keyword>
<name>A0A7M7JN84_VARDE</name>
<dbReference type="PROSITE" id="PS00893">
    <property type="entry name" value="NUDIX_BOX"/>
    <property type="match status" value="1"/>
</dbReference>
<dbReference type="Gene3D" id="3.90.79.10">
    <property type="entry name" value="Nucleoside Triphosphate Pyrophosphohydrolase"/>
    <property type="match status" value="1"/>
</dbReference>
<comment type="catalytic activity">
    <reaction evidence="24">
        <text>O(6)-methyl-dGTP + H2O = O(6)-methyl-dGMP + diphosphate + H(+)</text>
        <dbReference type="Rhea" id="RHEA:67600"/>
        <dbReference type="ChEBI" id="CHEBI:15377"/>
        <dbReference type="ChEBI" id="CHEBI:15378"/>
        <dbReference type="ChEBI" id="CHEBI:33019"/>
        <dbReference type="ChEBI" id="CHEBI:169974"/>
        <dbReference type="ChEBI" id="CHEBI:169975"/>
    </reaction>
    <physiologicalReaction direction="left-to-right" evidence="24">
        <dbReference type="Rhea" id="RHEA:67601"/>
    </physiologicalReaction>
</comment>
<comment type="catalytic activity">
    <reaction evidence="25">
        <text>N(6)-methyl-dATP + H2O = N(6)-methyl-dAMP + diphosphate + H(+)</text>
        <dbReference type="Rhea" id="RHEA:67604"/>
        <dbReference type="ChEBI" id="CHEBI:15377"/>
        <dbReference type="ChEBI" id="CHEBI:15378"/>
        <dbReference type="ChEBI" id="CHEBI:33019"/>
        <dbReference type="ChEBI" id="CHEBI:169976"/>
        <dbReference type="ChEBI" id="CHEBI:172872"/>
    </reaction>
    <physiologicalReaction direction="left-to-right" evidence="25">
        <dbReference type="Rhea" id="RHEA:67605"/>
    </physiologicalReaction>
</comment>
<dbReference type="EnsemblMetazoa" id="XM_022798983">
    <property type="protein sequence ID" value="XP_022654718"/>
    <property type="gene ID" value="LOC111247718"/>
</dbReference>
<comment type="catalytic activity">
    <reaction evidence="13">
        <text>2-oxo-dATP + H2O = 2-oxo-dAMP + diphosphate + H(+)</text>
        <dbReference type="Rhea" id="RHEA:31583"/>
        <dbReference type="ChEBI" id="CHEBI:15377"/>
        <dbReference type="ChEBI" id="CHEBI:15378"/>
        <dbReference type="ChEBI" id="CHEBI:33019"/>
        <dbReference type="ChEBI" id="CHEBI:63212"/>
        <dbReference type="ChEBI" id="CHEBI:77897"/>
        <dbReference type="EC" id="3.6.1.56"/>
    </reaction>
    <physiologicalReaction direction="left-to-right" evidence="13">
        <dbReference type="Rhea" id="RHEA:31584"/>
    </physiologicalReaction>
</comment>
<comment type="catalytic activity">
    <reaction evidence="14">
        <text>8-oxo-dGTP + H2O = 8-oxo-dGMP + diphosphate + H(+)</text>
        <dbReference type="Rhea" id="RHEA:31575"/>
        <dbReference type="ChEBI" id="CHEBI:15377"/>
        <dbReference type="ChEBI" id="CHEBI:15378"/>
        <dbReference type="ChEBI" id="CHEBI:33019"/>
        <dbReference type="ChEBI" id="CHEBI:63224"/>
        <dbReference type="ChEBI" id="CHEBI:77896"/>
    </reaction>
    <physiologicalReaction direction="left-to-right" evidence="14">
        <dbReference type="Rhea" id="RHEA:31576"/>
    </physiologicalReaction>
</comment>
<comment type="catalytic activity">
    <reaction evidence="23">
        <text>N(6)-methyl-ATP + H2O = N(6)-methyl-AMP + diphosphate + H(+)</text>
        <dbReference type="Rhea" id="RHEA:67608"/>
        <dbReference type="ChEBI" id="CHEBI:15377"/>
        <dbReference type="ChEBI" id="CHEBI:15378"/>
        <dbReference type="ChEBI" id="CHEBI:33019"/>
        <dbReference type="ChEBI" id="CHEBI:144842"/>
        <dbReference type="ChEBI" id="CHEBI:172873"/>
    </reaction>
    <physiologicalReaction direction="left-to-right" evidence="23">
        <dbReference type="Rhea" id="RHEA:67609"/>
    </physiologicalReaction>
</comment>
<dbReference type="EnsemblMetazoa" id="XM_022798984">
    <property type="protein sequence ID" value="XP_022654719"/>
    <property type="gene ID" value="LOC111247718"/>
</dbReference>
<evidence type="ECO:0000256" key="6">
    <source>
        <dbReference type="ARBA" id="ARBA00022490"/>
    </source>
</evidence>
<dbReference type="PRINTS" id="PR00502">
    <property type="entry name" value="NUDIXFAMILY"/>
</dbReference>
<dbReference type="KEGG" id="vde:111247718"/>
<protein>
    <recommendedName>
        <fullName evidence="17">Oxidized purine nucleoside triphosphate hydrolase</fullName>
        <ecNumber evidence="16">3.6.1.56</ecNumber>
    </recommendedName>
    <alternativeName>
        <fullName evidence="21">2-hydroxy-dATP diphosphatase</fullName>
    </alternativeName>
    <alternativeName>
        <fullName evidence="20">7,8-dihydro-8-oxoguanine triphosphatase</fullName>
    </alternativeName>
    <alternativeName>
        <fullName evidence="19">8-oxo-dGTPase</fullName>
    </alternativeName>
    <alternativeName>
        <fullName evidence="22">Methylated purine nucleoside triphosphate hydrolase</fullName>
    </alternativeName>
    <alternativeName>
        <fullName evidence="18">Nucleoside diphosphate-linked moiety X motif 1</fullName>
    </alternativeName>
</protein>
<evidence type="ECO:0000256" key="24">
    <source>
        <dbReference type="ARBA" id="ARBA00048894"/>
    </source>
</evidence>
<dbReference type="InterPro" id="IPR000086">
    <property type="entry name" value="NUDIX_hydrolase_dom"/>
</dbReference>
<dbReference type="GO" id="GO:0008413">
    <property type="term" value="F:8-oxo-7,8-dihydroguanosine triphosphate pyrophosphatase activity"/>
    <property type="evidence" value="ECO:0007669"/>
    <property type="project" value="InterPro"/>
</dbReference>
<evidence type="ECO:0000256" key="2">
    <source>
        <dbReference type="ARBA" id="ARBA00004123"/>
    </source>
</evidence>
<dbReference type="EnsemblMetazoa" id="XM_022798985">
    <property type="protein sequence ID" value="XP_022654720"/>
    <property type="gene ID" value="LOC111247718"/>
</dbReference>
<evidence type="ECO:0000256" key="4">
    <source>
        <dbReference type="ARBA" id="ARBA00005582"/>
    </source>
</evidence>
<evidence type="ECO:0000256" key="23">
    <source>
        <dbReference type="ARBA" id="ARBA00048002"/>
    </source>
</evidence>
<comment type="function">
    <text evidence="26">Oxidized purine nucleoside triphosphate hydrolase which is a prominent sanitizer of the oxidized nucleotide pool. Catalyzes the hydrolysis of 2-oxo-dATP (2-hydroxy-dATP) into 2-oxo-dAMP. Also has a significant hydrolase activity toward 2-oxo-ATP, 8-oxo-dGTP and 8-oxo-dATP. Through the hydrolysis of oxidized purine nucleoside triphosphates, prevents their incorporation into DNA and the subsequent transversions A:T to C:G and G:C to T:A. Also catalyzes the hydrolysis of methylated purine nucleoside triphosphate preventing their integration into DNA. Through this antimutagenic activity protects cells from oxidative stress.</text>
</comment>
<evidence type="ECO:0000256" key="22">
    <source>
        <dbReference type="ARBA" id="ARBA00032071"/>
    </source>
</evidence>
<keyword evidence="7" id="KW-0479">Metal-binding</keyword>
<sequence>MSELSATRQIRVSPTAVRKLYTLFLVRKRDKVLLGMKKRGFGAGKWNGFGGKVDPGETIDQAAIRELKEESGLEVATFHKFAVITFEFVEGDHIMEGHIYTSNEPVGEPVETEEMLPQWYPINKVPFDKMWQDDKFWFPLWESGKRFVAYFKFQNNDILLDQTIREISDDSQKLEPMC</sequence>
<reference evidence="29" key="1">
    <citation type="submission" date="2021-01" db="UniProtKB">
        <authorList>
            <consortium name="EnsemblMetazoa"/>
        </authorList>
    </citation>
    <scope>IDENTIFICATION</scope>
</reference>
<dbReference type="RefSeq" id="XP_022654719.1">
    <property type="nucleotide sequence ID" value="XM_022798984.1"/>
</dbReference>
<dbReference type="RefSeq" id="XP_022654720.1">
    <property type="nucleotide sequence ID" value="XM_022798985.1"/>
</dbReference>
<dbReference type="EC" id="3.6.1.56" evidence="16"/>
<dbReference type="PANTHER" id="PTHR43758:SF2">
    <property type="entry name" value="OXIDIZED PURINE NUCLEOSIDE TRIPHOSPHATE HYDROLASE"/>
    <property type="match status" value="1"/>
</dbReference>
<dbReference type="Pfam" id="PF00293">
    <property type="entry name" value="NUDIX"/>
    <property type="match status" value="1"/>
</dbReference>
<dbReference type="GO" id="GO:0046872">
    <property type="term" value="F:metal ion binding"/>
    <property type="evidence" value="ECO:0007669"/>
    <property type="project" value="UniProtKB-KW"/>
</dbReference>
<dbReference type="PROSITE" id="PS51462">
    <property type="entry name" value="NUDIX"/>
    <property type="match status" value="1"/>
</dbReference>
<evidence type="ECO:0000256" key="11">
    <source>
        <dbReference type="ARBA" id="ARBA00023242"/>
    </source>
</evidence>
<dbReference type="OrthoDB" id="408303at2759"/>